<feature type="chain" id="PRO_5039071035" description="Lipoprotein" evidence="1">
    <location>
        <begin position="21"/>
        <end position="378"/>
    </location>
</feature>
<comment type="caution">
    <text evidence="2">The sequence shown here is derived from an EMBL/GenBank/DDBJ whole genome shotgun (WGS) entry which is preliminary data.</text>
</comment>
<dbReference type="PROSITE" id="PS51257">
    <property type="entry name" value="PROKAR_LIPOPROTEIN"/>
    <property type="match status" value="1"/>
</dbReference>
<evidence type="ECO:0008006" key="4">
    <source>
        <dbReference type="Google" id="ProtNLM"/>
    </source>
</evidence>
<evidence type="ECO:0000313" key="2">
    <source>
        <dbReference type="EMBL" id="MBC1797971.1"/>
    </source>
</evidence>
<organism evidence="2 3">
    <name type="scientific">Listeria booriae</name>
    <dbReference type="NCBI Taxonomy" id="1552123"/>
    <lineage>
        <taxon>Bacteria</taxon>
        <taxon>Bacillati</taxon>
        <taxon>Bacillota</taxon>
        <taxon>Bacilli</taxon>
        <taxon>Bacillales</taxon>
        <taxon>Listeriaceae</taxon>
        <taxon>Listeria</taxon>
    </lineage>
</organism>
<dbReference type="RefSeq" id="WP_185545502.1">
    <property type="nucleotide sequence ID" value="NZ_JAARVD010000008.1"/>
</dbReference>
<gene>
    <name evidence="2" type="ORF">HCA55_14645</name>
</gene>
<name>A0A842B4V4_9LIST</name>
<evidence type="ECO:0000313" key="3">
    <source>
        <dbReference type="Proteomes" id="UP000548082"/>
    </source>
</evidence>
<dbReference type="Proteomes" id="UP000548082">
    <property type="component" value="Unassembled WGS sequence"/>
</dbReference>
<protein>
    <recommendedName>
        <fullName evidence="4">Lipoprotein</fullName>
    </recommendedName>
</protein>
<feature type="signal peptide" evidence="1">
    <location>
        <begin position="1"/>
        <end position="20"/>
    </location>
</feature>
<keyword evidence="1" id="KW-0732">Signal</keyword>
<accession>A0A842B4V4</accession>
<sequence>MKKYYSICLVILIILTGCTATPVKETSTNQAISDIKIENIKDIIPISKEIVKDQKITVKSYIINAQTGERINTDSLFDEVPNLFQMHGYDIYSSIYQYYKDRLVIGCQSCGGKSYVYKVVDGGRLLVDTVNYNILYYDENKKLYMAQTDEGYVTLDEKYAVSEEFPVLKDTNITTKDQGFQLQAYGVNEIYYLGKYDEKPYQLMKYNANEKKLVVVCDLIEELKRQGIGFEEGSEINPQMTLYKEGQKSYVAISINRIWNGKDDFKEVNKNILINTTNNVITLDNIFEENESAYPEIGFSKNIMQSSDKISIFKLKEGKIMRESDYNAEDIINDEDNHINYIYRMDDKEIIMNVPSGVIKYNIADDTSEQLYVDRVEV</sequence>
<dbReference type="AlphaFoldDB" id="A0A842B4V4"/>
<reference evidence="2 3" key="1">
    <citation type="submission" date="2020-03" db="EMBL/GenBank/DDBJ databases">
        <title>Soil Listeria distribution.</title>
        <authorList>
            <person name="Liao J."/>
            <person name="Wiedmann M."/>
        </authorList>
    </citation>
    <scope>NUCLEOTIDE SEQUENCE [LARGE SCALE GENOMIC DNA]</scope>
    <source>
        <strain evidence="2 3">FSL L7-0990</strain>
    </source>
</reference>
<evidence type="ECO:0000256" key="1">
    <source>
        <dbReference type="SAM" id="SignalP"/>
    </source>
</evidence>
<proteinExistence type="predicted"/>
<dbReference type="EMBL" id="JAARVD010000008">
    <property type="protein sequence ID" value="MBC1797971.1"/>
    <property type="molecule type" value="Genomic_DNA"/>
</dbReference>